<dbReference type="PROSITE" id="PS01050">
    <property type="entry name" value="YJEF_C_2"/>
    <property type="match status" value="1"/>
</dbReference>
<dbReference type="HAMAP" id="MF_01965">
    <property type="entry name" value="NADHX_dehydratase"/>
    <property type="match status" value="1"/>
</dbReference>
<reference evidence="9 10" key="1">
    <citation type="journal article" date="2016" name="Nat. Commun.">
        <title>Thousands of microbial genomes shed light on interconnected biogeochemical processes in an aquifer system.</title>
        <authorList>
            <person name="Anantharaman K."/>
            <person name="Brown C.T."/>
            <person name="Hug L.A."/>
            <person name="Sharon I."/>
            <person name="Castelle C.J."/>
            <person name="Probst A.J."/>
            <person name="Thomas B.C."/>
            <person name="Singh A."/>
            <person name="Wilkins M.J."/>
            <person name="Karaoz U."/>
            <person name="Brodie E.L."/>
            <person name="Williams K.H."/>
            <person name="Hubbard S.S."/>
            <person name="Banfield J.F."/>
        </authorList>
    </citation>
    <scope>NUCLEOTIDE SEQUENCE [LARGE SCALE GENOMIC DNA]</scope>
</reference>
<feature type="binding site" evidence="6">
    <location>
        <position position="147"/>
    </location>
    <ligand>
        <name>(6S)-NADPHX</name>
        <dbReference type="ChEBI" id="CHEBI:64076"/>
    </ligand>
</feature>
<comment type="cofactor">
    <cofactor evidence="6">
        <name>Mg(2+)</name>
        <dbReference type="ChEBI" id="CHEBI:18420"/>
    </cofactor>
</comment>
<dbReference type="SUPFAM" id="SSF53613">
    <property type="entry name" value="Ribokinase-like"/>
    <property type="match status" value="1"/>
</dbReference>
<feature type="domain" description="YjeF C-terminal" evidence="8">
    <location>
        <begin position="1"/>
        <end position="271"/>
    </location>
</feature>
<evidence type="ECO:0000259" key="8">
    <source>
        <dbReference type="PROSITE" id="PS51383"/>
    </source>
</evidence>
<comment type="catalytic activity">
    <reaction evidence="6">
        <text>(6S)-NADHX + ADP = AMP + phosphate + NADH + H(+)</text>
        <dbReference type="Rhea" id="RHEA:32223"/>
        <dbReference type="ChEBI" id="CHEBI:15378"/>
        <dbReference type="ChEBI" id="CHEBI:43474"/>
        <dbReference type="ChEBI" id="CHEBI:57945"/>
        <dbReference type="ChEBI" id="CHEBI:64074"/>
        <dbReference type="ChEBI" id="CHEBI:456215"/>
        <dbReference type="ChEBI" id="CHEBI:456216"/>
        <dbReference type="EC" id="4.2.1.136"/>
    </reaction>
</comment>
<dbReference type="GO" id="GO:0052855">
    <property type="term" value="F:ADP-dependent NAD(P)H-hydrate dehydratase activity"/>
    <property type="evidence" value="ECO:0007669"/>
    <property type="project" value="UniProtKB-UniRule"/>
</dbReference>
<feature type="binding site" evidence="6">
    <location>
        <begin position="184"/>
        <end position="188"/>
    </location>
    <ligand>
        <name>AMP</name>
        <dbReference type="ChEBI" id="CHEBI:456215"/>
    </ligand>
</feature>
<dbReference type="PANTHER" id="PTHR12592:SF0">
    <property type="entry name" value="ATP-DEPENDENT (S)-NAD(P)H-HYDRATE DEHYDRATASE"/>
    <property type="match status" value="1"/>
</dbReference>
<proteinExistence type="inferred from homology"/>
<feature type="binding site" evidence="6">
    <location>
        <position position="214"/>
    </location>
    <ligand>
        <name>(6S)-NADPHX</name>
        <dbReference type="ChEBI" id="CHEBI:64076"/>
    </ligand>
</feature>
<dbReference type="PROSITE" id="PS51383">
    <property type="entry name" value="YJEF_C_3"/>
    <property type="match status" value="1"/>
</dbReference>
<dbReference type="InterPro" id="IPR029056">
    <property type="entry name" value="Ribokinase-like"/>
</dbReference>
<keyword evidence="7" id="KW-0472">Membrane</keyword>
<keyword evidence="7" id="KW-1133">Transmembrane helix</keyword>
<protein>
    <recommendedName>
        <fullName evidence="6">ADP-dependent (S)-NAD(P)H-hydrate dehydratase</fullName>
        <ecNumber evidence="6">4.2.1.136</ecNumber>
    </recommendedName>
    <alternativeName>
        <fullName evidence="6">ADP-dependent NAD(P)HX dehydratase</fullName>
    </alternativeName>
</protein>
<dbReference type="CDD" id="cd01171">
    <property type="entry name" value="YXKO-related"/>
    <property type="match status" value="1"/>
</dbReference>
<keyword evidence="3 6" id="KW-0521">NADP</keyword>
<evidence type="ECO:0000256" key="4">
    <source>
        <dbReference type="ARBA" id="ARBA00023027"/>
    </source>
</evidence>
<dbReference type="GO" id="GO:0046496">
    <property type="term" value="P:nicotinamide nucleotide metabolic process"/>
    <property type="evidence" value="ECO:0007669"/>
    <property type="project" value="UniProtKB-UniRule"/>
</dbReference>
<evidence type="ECO:0000256" key="5">
    <source>
        <dbReference type="ARBA" id="ARBA00023239"/>
    </source>
</evidence>
<dbReference type="Gene3D" id="3.40.1190.20">
    <property type="match status" value="1"/>
</dbReference>
<dbReference type="PANTHER" id="PTHR12592">
    <property type="entry name" value="ATP-DEPENDENT (S)-NAD(P)H-HYDRATE DEHYDRATASE FAMILY MEMBER"/>
    <property type="match status" value="1"/>
</dbReference>
<accession>A0A1F4T4M4</accession>
<dbReference type="GO" id="GO:0052856">
    <property type="term" value="F:NAD(P)HX epimerase activity"/>
    <property type="evidence" value="ECO:0007669"/>
    <property type="project" value="TreeGrafter"/>
</dbReference>
<evidence type="ECO:0000256" key="6">
    <source>
        <dbReference type="HAMAP-Rule" id="MF_01965"/>
    </source>
</evidence>
<evidence type="ECO:0000256" key="2">
    <source>
        <dbReference type="ARBA" id="ARBA00022840"/>
    </source>
</evidence>
<evidence type="ECO:0000313" key="10">
    <source>
        <dbReference type="Proteomes" id="UP000178602"/>
    </source>
</evidence>
<evidence type="ECO:0000256" key="3">
    <source>
        <dbReference type="ARBA" id="ARBA00022857"/>
    </source>
</evidence>
<evidence type="ECO:0000313" key="9">
    <source>
        <dbReference type="EMBL" id="OGC27755.1"/>
    </source>
</evidence>
<keyword evidence="4 6" id="KW-0520">NAD</keyword>
<dbReference type="EMBL" id="MEUG01000001">
    <property type="protein sequence ID" value="OGC27755.1"/>
    <property type="molecule type" value="Genomic_DNA"/>
</dbReference>
<feature type="transmembrane region" description="Helical" evidence="7">
    <location>
        <begin position="21"/>
        <end position="42"/>
    </location>
</feature>
<comment type="subunit">
    <text evidence="6">Homotetramer.</text>
</comment>
<feature type="binding site" evidence="6">
    <location>
        <position position="33"/>
    </location>
    <ligand>
        <name>(6S)-NADPHX</name>
        <dbReference type="ChEBI" id="CHEBI:64076"/>
    </ligand>
</feature>
<feature type="binding site" evidence="6">
    <location>
        <position position="94"/>
    </location>
    <ligand>
        <name>(6S)-NADPHX</name>
        <dbReference type="ChEBI" id="CHEBI:64076"/>
    </ligand>
</feature>
<organism evidence="9 10">
    <name type="scientific">candidate division WOR-1 bacterium RIFOXYC12_FULL_54_18</name>
    <dbReference type="NCBI Taxonomy" id="1802584"/>
    <lineage>
        <taxon>Bacteria</taxon>
        <taxon>Bacillati</taxon>
        <taxon>Saganbacteria</taxon>
    </lineage>
</organism>
<gene>
    <name evidence="6" type="primary">nnrD</name>
    <name evidence="9" type="ORF">A3K49_01910</name>
</gene>
<keyword evidence="5 6" id="KW-0456">Lyase</keyword>
<keyword evidence="2 6" id="KW-0067">ATP-binding</keyword>
<keyword evidence="1 6" id="KW-0547">Nucleotide-binding</keyword>
<dbReference type="AlphaFoldDB" id="A0A1F4T4M4"/>
<dbReference type="EC" id="4.2.1.136" evidence="6"/>
<feature type="binding site" evidence="6">
    <location>
        <position position="213"/>
    </location>
    <ligand>
        <name>AMP</name>
        <dbReference type="ChEBI" id="CHEBI:456215"/>
    </ligand>
</feature>
<sequence>MLKAELPKRPQNSHKGDFGRLFILAGSSGMLGAALLCGRAAARAGAGLIYLGVPSRSMDQVNCATPEVITAAIDRVGDFDRLSHDFTSIALGPGLGDRRTIAEKILANLSRKRFASPIVLDADALAVYNGRPEKLPSRDLKLILTPHPGEMSRLCGLSVEEINRHRREIAGGFAHKYNCVLVIKGQRTVVADPDGKIFENRTGNPGLATAGTGDVLTGIIGALAARGLSSWSAATIGVKVHGSAGDLAAKEKGENGLIASDVIEQLPYALH</sequence>
<comment type="caution">
    <text evidence="9">The sequence shown here is derived from an EMBL/GenBank/DDBJ whole genome shotgun (WGS) entry which is preliminary data.</text>
</comment>
<dbReference type="Pfam" id="PF01256">
    <property type="entry name" value="Carb_kinase"/>
    <property type="match status" value="1"/>
</dbReference>
<dbReference type="InterPro" id="IPR000631">
    <property type="entry name" value="CARKD"/>
</dbReference>
<evidence type="ECO:0000256" key="1">
    <source>
        <dbReference type="ARBA" id="ARBA00022741"/>
    </source>
</evidence>
<dbReference type="GO" id="GO:0005524">
    <property type="term" value="F:ATP binding"/>
    <property type="evidence" value="ECO:0007669"/>
    <property type="project" value="UniProtKB-KW"/>
</dbReference>
<dbReference type="InterPro" id="IPR017953">
    <property type="entry name" value="Carbohydrate_kinase_pred_CS"/>
</dbReference>
<evidence type="ECO:0000256" key="7">
    <source>
        <dbReference type="SAM" id="Phobius"/>
    </source>
</evidence>
<dbReference type="Proteomes" id="UP000178602">
    <property type="component" value="Unassembled WGS sequence"/>
</dbReference>
<name>A0A1F4T4M4_UNCSA</name>
<comment type="catalytic activity">
    <reaction evidence="6">
        <text>(6S)-NADPHX + ADP = AMP + phosphate + NADPH + H(+)</text>
        <dbReference type="Rhea" id="RHEA:32235"/>
        <dbReference type="ChEBI" id="CHEBI:15378"/>
        <dbReference type="ChEBI" id="CHEBI:43474"/>
        <dbReference type="ChEBI" id="CHEBI:57783"/>
        <dbReference type="ChEBI" id="CHEBI:64076"/>
        <dbReference type="ChEBI" id="CHEBI:456215"/>
        <dbReference type="ChEBI" id="CHEBI:456216"/>
        <dbReference type="EC" id="4.2.1.136"/>
    </reaction>
</comment>
<comment type="function">
    <text evidence="6">Catalyzes the dehydration of the S-form of NAD(P)HX at the expense of ADP, which is converted to AMP. Together with NAD(P)HX epimerase, which catalyzes the epimerization of the S- and R-forms, the enzyme allows the repair of both epimers of NAD(P)HX, a damaged form of NAD(P)H that is a result of enzymatic or heat-dependent hydration.</text>
</comment>
<keyword evidence="7" id="KW-0812">Transmembrane</keyword>
<dbReference type="NCBIfam" id="TIGR00196">
    <property type="entry name" value="yjeF_cterm"/>
    <property type="match status" value="1"/>
</dbReference>
<dbReference type="GO" id="GO:0110051">
    <property type="term" value="P:metabolite repair"/>
    <property type="evidence" value="ECO:0007669"/>
    <property type="project" value="TreeGrafter"/>
</dbReference>
<comment type="similarity">
    <text evidence="6">Belongs to the NnrD/CARKD family.</text>
</comment>